<dbReference type="Proteomes" id="UP000250028">
    <property type="component" value="Unassembled WGS sequence"/>
</dbReference>
<keyword evidence="3" id="KW-1185">Reference proteome</keyword>
<dbReference type="AlphaFoldDB" id="A0A2Y8ZYF2"/>
<proteinExistence type="predicted"/>
<evidence type="ECO:0000313" key="2">
    <source>
        <dbReference type="EMBL" id="SSA36308.1"/>
    </source>
</evidence>
<keyword evidence="1" id="KW-0472">Membrane</keyword>
<name>A0A2Y8ZYF2_9MICO</name>
<evidence type="ECO:0000313" key="3">
    <source>
        <dbReference type="Proteomes" id="UP000250028"/>
    </source>
</evidence>
<organism evidence="2 3">
    <name type="scientific">Branchiibius hedensis</name>
    <dbReference type="NCBI Taxonomy" id="672460"/>
    <lineage>
        <taxon>Bacteria</taxon>
        <taxon>Bacillati</taxon>
        <taxon>Actinomycetota</taxon>
        <taxon>Actinomycetes</taxon>
        <taxon>Micrococcales</taxon>
        <taxon>Dermacoccaceae</taxon>
        <taxon>Branchiibius</taxon>
    </lineage>
</organism>
<reference evidence="3" key="1">
    <citation type="submission" date="2016-10" db="EMBL/GenBank/DDBJ databases">
        <authorList>
            <person name="Varghese N."/>
            <person name="Submissions S."/>
        </authorList>
    </citation>
    <scope>NUCLEOTIDE SEQUENCE [LARGE SCALE GENOMIC DNA]</scope>
    <source>
        <strain evidence="3">DSM 22951</strain>
    </source>
</reference>
<keyword evidence="1" id="KW-1133">Transmembrane helix</keyword>
<dbReference type="RefSeq" id="WP_109688175.1">
    <property type="nucleotide sequence ID" value="NZ_QGDN01000001.1"/>
</dbReference>
<dbReference type="PANTHER" id="PTHR35007:SF4">
    <property type="entry name" value="CONSERVED TRANSMEMBRANE PROTEIN-RELATED"/>
    <property type="match status" value="1"/>
</dbReference>
<protein>
    <submittedName>
        <fullName evidence="2">Type II secretion system (T2SS), protein F</fullName>
    </submittedName>
</protein>
<keyword evidence="1" id="KW-0812">Transmembrane</keyword>
<dbReference type="EMBL" id="UESZ01000001">
    <property type="protein sequence ID" value="SSA36308.1"/>
    <property type="molecule type" value="Genomic_DNA"/>
</dbReference>
<dbReference type="PANTHER" id="PTHR35007">
    <property type="entry name" value="INTEGRAL MEMBRANE PROTEIN-RELATED"/>
    <property type="match status" value="1"/>
</dbReference>
<gene>
    <name evidence="2" type="ORF">SAMN04489750_3700</name>
</gene>
<evidence type="ECO:0000256" key="1">
    <source>
        <dbReference type="SAM" id="Phobius"/>
    </source>
</evidence>
<sequence>MSLLVALLVAFAVIAWPRPLIPLPVRRPADHPAQRRVPSFTSGRRRQVLRRAAIMQLLGSLAPALRAGVPPAVAVANVARLVANSVPDAPFGHSMEELAVRAEAGLELGPTFRQLASDFDLPQVEVVAAAWSLSDDLGCSLTDAVATAKELLQAEDDRESALRLATAGPRATMHLLTGLPVAGVGIAALAGVPPTQLYTGVAGLAALLIGAVLILLGRWWSGRLVQRCVRTEALS</sequence>
<feature type="transmembrane region" description="Helical" evidence="1">
    <location>
        <begin position="197"/>
        <end position="217"/>
    </location>
</feature>
<dbReference type="OrthoDB" id="4872085at2"/>
<accession>A0A2Y8ZYF2</accession>